<protein>
    <recommendedName>
        <fullName evidence="3">Antitoxin component YwqK of the YwqJK toxin-antitoxin module</fullName>
    </recommendedName>
</protein>
<gene>
    <name evidence="1" type="ORF">HER15_05565</name>
</gene>
<dbReference type="EMBL" id="CP050861">
    <property type="protein sequence ID" value="UTD14972.1"/>
    <property type="molecule type" value="Genomic_DNA"/>
</dbReference>
<reference evidence="1" key="1">
    <citation type="submission" date="2020-04" db="EMBL/GenBank/DDBJ databases">
        <title>Tenacibaculum mesophilum bac2.</title>
        <authorList>
            <person name="Li M."/>
        </authorList>
    </citation>
    <scope>NUCLEOTIDE SEQUENCE</scope>
    <source>
        <strain evidence="1">Bac2</strain>
    </source>
</reference>
<proteinExistence type="predicted"/>
<dbReference type="SUPFAM" id="SSF82185">
    <property type="entry name" value="Histone H3 K4-specific methyltransferase SET7/9 N-terminal domain"/>
    <property type="match status" value="1"/>
</dbReference>
<accession>A0AAE9MMH5</accession>
<evidence type="ECO:0008006" key="3">
    <source>
        <dbReference type="Google" id="ProtNLM"/>
    </source>
</evidence>
<dbReference type="Proteomes" id="UP001056837">
    <property type="component" value="Chromosome"/>
</dbReference>
<dbReference type="AlphaFoldDB" id="A0AAE9MMH5"/>
<evidence type="ECO:0000313" key="2">
    <source>
        <dbReference type="Proteomes" id="UP001056837"/>
    </source>
</evidence>
<dbReference type="Gene3D" id="3.90.930.1">
    <property type="match status" value="1"/>
</dbReference>
<organism evidence="1 2">
    <name type="scientific">Tenacibaculum mesophilum</name>
    <dbReference type="NCBI Taxonomy" id="104268"/>
    <lineage>
        <taxon>Bacteria</taxon>
        <taxon>Pseudomonadati</taxon>
        <taxon>Bacteroidota</taxon>
        <taxon>Flavobacteriia</taxon>
        <taxon>Flavobacteriales</taxon>
        <taxon>Flavobacteriaceae</taxon>
        <taxon>Tenacibaculum</taxon>
    </lineage>
</organism>
<evidence type="ECO:0000313" key="1">
    <source>
        <dbReference type="EMBL" id="UTD14972.1"/>
    </source>
</evidence>
<name>A0AAE9MMH5_9FLAO</name>
<dbReference type="RefSeq" id="WP_253680738.1">
    <property type="nucleotide sequence ID" value="NZ_CP050861.1"/>
</dbReference>
<sequence>MKSFFTIALLLCCITIVKAQKDTLWLDKNWKETNKENASFYRNPIQKEGKLYRVNDFYIDGTLQMTGLSKYKDSIYLQQAFWYTKEGKLIKKMSFDDKQLKGISTYYTESKDKKTTIAIEEVTYENGKITKRIFFEGDKNDIRYEHYYDKGKITKEIYYGKKGKKIGQITYDKRAYRDGKKVSYYYNPMRVKYIAEYEQGNPVFTQYFYHNGITRNRFNKSTLTETFYDEQNNKLGAIQYKYEEELNYKTPYEGKKYLFFFTKTAVVKKINTYEKGKLKKVETFNKQGILIKKEEFGDKRNLVKVISYDDQGTQIGVLEQINDKLEGRVVKNKGGNKQDITYKNGIAEEVVEYYKDTTLVFSHLKNSEITYYDISGKKLGRLKVKLKEGYYNSRALEAGYYSPTPIEGTLYKKNYRNKISEKESFKDGEVVERTKYDYKEDNALYKETRFYEDGSLSKIISYYINGGKKSEVTYKLNSYRKKLTAIYYDKSGKVIANYNFITKTGTEYKYFYKTDQIEEVKELNKGKLIKSKRYQKVYNSRNNEYVLREDIDVNSEAKFYSKEGKLIGQATFTNQKPTGVMYDYKDRIEINVKNGLKEGVYKKFKYDEKTLKETGNYVNDKKHGTFIYYKRGKKQKEENYYENKKEGYSIYYDEKGKEISRLLYKKGKPFEGQKNDLYGTKKTYKNGALVKKIEQNKNQKIITEYISEKETSTTVYNLQNQLLLTYKELNNQLEGEVVQYEKNKPKYTAVFSKGKLVTGIVYLKANSRYQSEVYLKMSKVDEIITIQTYNEEGKLLFTGEINPSLYKEYSEQILPYKLGIREIVYNNDLFILE</sequence>